<accession>A0ABQ1H988</accession>
<evidence type="ECO:0000256" key="1">
    <source>
        <dbReference type="ARBA" id="ARBA00022679"/>
    </source>
</evidence>
<comment type="caution">
    <text evidence="3">The sequence shown here is derived from an EMBL/GenBank/DDBJ whole genome shotgun (WGS) entry which is preliminary data.</text>
</comment>
<gene>
    <name evidence="3" type="ORF">GCM10008015_00160</name>
</gene>
<dbReference type="PANTHER" id="PTHR46401:SF2">
    <property type="entry name" value="GLYCOSYLTRANSFERASE WBBK-RELATED"/>
    <property type="match status" value="1"/>
</dbReference>
<dbReference type="EMBL" id="BMGA01000001">
    <property type="protein sequence ID" value="GGA63253.1"/>
    <property type="molecule type" value="Genomic_DNA"/>
</dbReference>
<keyword evidence="4" id="KW-1185">Reference proteome</keyword>
<dbReference type="PANTHER" id="PTHR46401">
    <property type="entry name" value="GLYCOSYLTRANSFERASE WBBK-RELATED"/>
    <property type="match status" value="1"/>
</dbReference>
<dbReference type="Pfam" id="PF00534">
    <property type="entry name" value="Glycos_transf_1"/>
    <property type="match status" value="1"/>
</dbReference>
<dbReference type="InterPro" id="IPR001296">
    <property type="entry name" value="Glyco_trans_1"/>
</dbReference>
<dbReference type="Proteomes" id="UP000658793">
    <property type="component" value="Unassembled WGS sequence"/>
</dbReference>
<keyword evidence="1" id="KW-0808">Transferase</keyword>
<dbReference type="RefSeq" id="WP_188491262.1">
    <property type="nucleotide sequence ID" value="NZ_BMGA01000001.1"/>
</dbReference>
<evidence type="ECO:0000313" key="4">
    <source>
        <dbReference type="Proteomes" id="UP000658793"/>
    </source>
</evidence>
<dbReference type="Gene3D" id="3.40.50.2000">
    <property type="entry name" value="Glycogen Phosphorylase B"/>
    <property type="match status" value="1"/>
</dbReference>
<evidence type="ECO:0000259" key="2">
    <source>
        <dbReference type="Pfam" id="PF00534"/>
    </source>
</evidence>
<sequence length="369" mass="43661">MKKTLVVSAVNFFEGGPLSILNDCLSYLNDDKDKEYNILALIHKKNIIDISKYPNVEFIEFPKSRKSYFYRIYYEYYYFKKIAINKNVDFWLSLHDMTPNVGNVPQAVYCHNPSPFNSVNFSDLLIQPTQFFFSLFYKYLYKINIRRNKYIIVQQLWMKIKFAEIFDLKKDSIIIAKPQVPIVPEKYLKNLKKTEITTFFFPTFPRPFKNIEIICDAVKILNKKGIYNFEVKITVNGTENKYAANVVKKYKEISNVKFIGLISREKVYEFYSLVDCLIFPSKLETWGLPISEFKQFNKPIIASDLPYAKETVSKFDSVNFFNPEDAEELSKLMFNVINDKCKFDQTKLINYEAPYVEKWDELFEVILKD</sequence>
<organism evidence="3 4">
    <name type="scientific">Flavobacterium palustre</name>
    <dbReference type="NCBI Taxonomy" id="1476463"/>
    <lineage>
        <taxon>Bacteria</taxon>
        <taxon>Pseudomonadati</taxon>
        <taxon>Bacteroidota</taxon>
        <taxon>Flavobacteriia</taxon>
        <taxon>Flavobacteriales</taxon>
        <taxon>Flavobacteriaceae</taxon>
        <taxon>Flavobacterium</taxon>
    </lineage>
</organism>
<dbReference type="SUPFAM" id="SSF53756">
    <property type="entry name" value="UDP-Glycosyltransferase/glycogen phosphorylase"/>
    <property type="match status" value="1"/>
</dbReference>
<name>A0ABQ1H988_9FLAO</name>
<proteinExistence type="predicted"/>
<evidence type="ECO:0000313" key="3">
    <source>
        <dbReference type="EMBL" id="GGA63253.1"/>
    </source>
</evidence>
<feature type="domain" description="Glycosyl transferase family 1" evidence="2">
    <location>
        <begin position="193"/>
        <end position="342"/>
    </location>
</feature>
<reference evidence="4" key="1">
    <citation type="journal article" date="2019" name="Int. J. Syst. Evol. Microbiol.">
        <title>The Global Catalogue of Microorganisms (GCM) 10K type strain sequencing project: providing services to taxonomists for standard genome sequencing and annotation.</title>
        <authorList>
            <consortium name="The Broad Institute Genomics Platform"/>
            <consortium name="The Broad Institute Genome Sequencing Center for Infectious Disease"/>
            <person name="Wu L."/>
            <person name="Ma J."/>
        </authorList>
    </citation>
    <scope>NUCLEOTIDE SEQUENCE [LARGE SCALE GENOMIC DNA]</scope>
    <source>
        <strain evidence="4">CGMCC 1.12811</strain>
    </source>
</reference>
<protein>
    <recommendedName>
        <fullName evidence="2">Glycosyl transferase family 1 domain-containing protein</fullName>
    </recommendedName>
</protein>